<dbReference type="PANTHER" id="PTHR43386">
    <property type="entry name" value="OLIGOPEPTIDE TRANSPORT SYSTEM PERMEASE PROTEIN APPC"/>
    <property type="match status" value="1"/>
</dbReference>
<keyword evidence="4 7" id="KW-0812">Transmembrane</keyword>
<evidence type="ECO:0000313" key="10">
    <source>
        <dbReference type="EMBL" id="UQN30800.1"/>
    </source>
</evidence>
<feature type="transmembrane region" description="Helical" evidence="7">
    <location>
        <begin position="205"/>
        <end position="232"/>
    </location>
</feature>
<evidence type="ECO:0000259" key="9">
    <source>
        <dbReference type="PROSITE" id="PS50928"/>
    </source>
</evidence>
<feature type="transmembrane region" description="Helical" evidence="7">
    <location>
        <begin position="29"/>
        <end position="49"/>
    </location>
</feature>
<feature type="compositionally biased region" description="Acidic residues" evidence="8">
    <location>
        <begin position="320"/>
        <end position="329"/>
    </location>
</feature>
<organism evidence="10 11">
    <name type="scientific">Brachybacterium kimchii</name>
    <dbReference type="NCBI Taxonomy" id="2942909"/>
    <lineage>
        <taxon>Bacteria</taxon>
        <taxon>Bacillati</taxon>
        <taxon>Actinomycetota</taxon>
        <taxon>Actinomycetes</taxon>
        <taxon>Micrococcales</taxon>
        <taxon>Dermabacteraceae</taxon>
        <taxon>Brachybacterium</taxon>
    </lineage>
</organism>
<dbReference type="Gene3D" id="1.10.3720.10">
    <property type="entry name" value="MetI-like"/>
    <property type="match status" value="1"/>
</dbReference>
<dbReference type="PROSITE" id="PS50928">
    <property type="entry name" value="ABC_TM1"/>
    <property type="match status" value="1"/>
</dbReference>
<evidence type="ECO:0000256" key="1">
    <source>
        <dbReference type="ARBA" id="ARBA00004651"/>
    </source>
</evidence>
<feature type="region of interest" description="Disordered" evidence="8">
    <location>
        <begin position="296"/>
        <end position="345"/>
    </location>
</feature>
<evidence type="ECO:0000313" key="11">
    <source>
        <dbReference type="Proteomes" id="UP001055868"/>
    </source>
</evidence>
<dbReference type="InterPro" id="IPR035906">
    <property type="entry name" value="MetI-like_sf"/>
</dbReference>
<feature type="transmembrane region" description="Helical" evidence="7">
    <location>
        <begin position="91"/>
        <end position="116"/>
    </location>
</feature>
<protein>
    <submittedName>
        <fullName evidence="10">ABC transporter permease</fullName>
    </submittedName>
</protein>
<dbReference type="InterPro" id="IPR000515">
    <property type="entry name" value="MetI-like"/>
</dbReference>
<reference evidence="10" key="1">
    <citation type="submission" date="2022-05" db="EMBL/GenBank/DDBJ databases">
        <title>Genomic analysis of Brachybacterium sp. CBA3104.</title>
        <authorList>
            <person name="Roh S.W."/>
            <person name="Kim Y.B."/>
            <person name="Kim Y."/>
        </authorList>
    </citation>
    <scope>NUCLEOTIDE SEQUENCE</scope>
    <source>
        <strain evidence="10">CBA3104</strain>
    </source>
</reference>
<accession>A0ABY4NBK1</accession>
<feature type="transmembrane region" description="Helical" evidence="7">
    <location>
        <begin position="122"/>
        <end position="142"/>
    </location>
</feature>
<evidence type="ECO:0000256" key="7">
    <source>
        <dbReference type="RuleBase" id="RU363032"/>
    </source>
</evidence>
<dbReference type="EMBL" id="CP097218">
    <property type="protein sequence ID" value="UQN30800.1"/>
    <property type="molecule type" value="Genomic_DNA"/>
</dbReference>
<feature type="transmembrane region" description="Helical" evidence="7">
    <location>
        <begin position="149"/>
        <end position="166"/>
    </location>
</feature>
<gene>
    <name evidence="10" type="ORF">M4486_05725</name>
</gene>
<dbReference type="PANTHER" id="PTHR43386:SF1">
    <property type="entry name" value="D,D-DIPEPTIDE TRANSPORT SYSTEM PERMEASE PROTEIN DDPC-RELATED"/>
    <property type="match status" value="1"/>
</dbReference>
<dbReference type="SUPFAM" id="SSF161098">
    <property type="entry name" value="MetI-like"/>
    <property type="match status" value="1"/>
</dbReference>
<sequence length="345" mass="36316">MSAPNAPLTDEKAAPRSNPFRSINLSTRFWVALVLVAFVVVLGMAGWVYPTGPGEKVGSLYDPPGDGLLFGTDNFGHDVVSVLMAGTRTSLIIGLVAGIVATTIGVAVGLVSGFVGGWLEELLMGVTNVVLAIPSIIVLILISISLPQSTIWSLAIVIGITAWPWTARAVRAQASSVATREHIDVARLSGSRLPSILLRDVLPYILSYTVMAFVLQVSGAILAEAALSMLGLGPSGANSLGTQLHWALAFQAVASGAWWAFLPPTIILTLVSFGFLLLQASLDEVFNPRLRRGKRRQMKQSAARRAEDARALAASRSEQDGDDAQDPESEAVPAAGRGIQEGGVA</sequence>
<evidence type="ECO:0000256" key="3">
    <source>
        <dbReference type="ARBA" id="ARBA00022475"/>
    </source>
</evidence>
<keyword evidence="5 7" id="KW-1133">Transmembrane helix</keyword>
<dbReference type="Proteomes" id="UP001055868">
    <property type="component" value="Chromosome"/>
</dbReference>
<dbReference type="InterPro" id="IPR050366">
    <property type="entry name" value="BP-dependent_transpt_permease"/>
</dbReference>
<evidence type="ECO:0000256" key="5">
    <source>
        <dbReference type="ARBA" id="ARBA00022989"/>
    </source>
</evidence>
<dbReference type="RefSeq" id="WP_249480211.1">
    <property type="nucleotide sequence ID" value="NZ_CP097218.1"/>
</dbReference>
<evidence type="ECO:0000256" key="4">
    <source>
        <dbReference type="ARBA" id="ARBA00022692"/>
    </source>
</evidence>
<dbReference type="CDD" id="cd06261">
    <property type="entry name" value="TM_PBP2"/>
    <property type="match status" value="1"/>
</dbReference>
<comment type="similarity">
    <text evidence="7">Belongs to the binding-protein-dependent transport system permease family.</text>
</comment>
<evidence type="ECO:0000256" key="8">
    <source>
        <dbReference type="SAM" id="MobiDB-lite"/>
    </source>
</evidence>
<proteinExistence type="inferred from homology"/>
<evidence type="ECO:0000256" key="2">
    <source>
        <dbReference type="ARBA" id="ARBA00022448"/>
    </source>
</evidence>
<keyword evidence="11" id="KW-1185">Reference proteome</keyword>
<keyword evidence="3" id="KW-1003">Cell membrane</keyword>
<dbReference type="Pfam" id="PF00528">
    <property type="entry name" value="BPD_transp_1"/>
    <property type="match status" value="1"/>
</dbReference>
<feature type="transmembrane region" description="Helical" evidence="7">
    <location>
        <begin position="267"/>
        <end position="286"/>
    </location>
</feature>
<comment type="subcellular location">
    <subcellularLocation>
        <location evidence="1 7">Cell membrane</location>
        <topology evidence="1 7">Multi-pass membrane protein</topology>
    </subcellularLocation>
</comment>
<feature type="domain" description="ABC transmembrane type-1" evidence="9">
    <location>
        <begin position="87"/>
        <end position="279"/>
    </location>
</feature>
<keyword evidence="2 7" id="KW-0813">Transport</keyword>
<evidence type="ECO:0000256" key="6">
    <source>
        <dbReference type="ARBA" id="ARBA00023136"/>
    </source>
</evidence>
<name>A0ABY4NBK1_9MICO</name>
<keyword evidence="6 7" id="KW-0472">Membrane</keyword>